<accession>A0A8J5M0X6</accession>
<keyword evidence="1" id="KW-0812">Transmembrane</keyword>
<feature type="transmembrane region" description="Helical" evidence="1">
    <location>
        <begin position="7"/>
        <end position="26"/>
    </location>
</feature>
<evidence type="ECO:0000313" key="3">
    <source>
        <dbReference type="Proteomes" id="UP000709295"/>
    </source>
</evidence>
<dbReference type="EMBL" id="JAENGY010001212">
    <property type="protein sequence ID" value="KAG6951308.1"/>
    <property type="molecule type" value="Genomic_DNA"/>
</dbReference>
<keyword evidence="1" id="KW-0472">Membrane</keyword>
<protein>
    <recommendedName>
        <fullName evidence="4">Amino acid transporter transmembrane domain-containing protein</fullName>
    </recommendedName>
</protein>
<proteinExistence type="predicted"/>
<keyword evidence="1" id="KW-1133">Transmembrane helix</keyword>
<sequence>MAFMAFANVYGAVSICRVMLLAPTSVRTYGDLGEWVLGEPGRYLTVVVQVTGCLIIPTVLDGFFPGAFTTTMWSILMAITVLPACLVPTLKEGASAAFVGCMGTLFADALGIGILMYAPVLVLLSRERGVIYLLFYS</sequence>
<feature type="transmembrane region" description="Helical" evidence="1">
    <location>
        <begin position="96"/>
        <end position="124"/>
    </location>
</feature>
<dbReference type="Proteomes" id="UP000709295">
    <property type="component" value="Unassembled WGS sequence"/>
</dbReference>
<feature type="transmembrane region" description="Helical" evidence="1">
    <location>
        <begin position="71"/>
        <end position="90"/>
    </location>
</feature>
<evidence type="ECO:0008006" key="4">
    <source>
        <dbReference type="Google" id="ProtNLM"/>
    </source>
</evidence>
<dbReference type="AlphaFoldDB" id="A0A8J5M0X6"/>
<organism evidence="2 3">
    <name type="scientific">Phytophthora aleatoria</name>
    <dbReference type="NCBI Taxonomy" id="2496075"/>
    <lineage>
        <taxon>Eukaryota</taxon>
        <taxon>Sar</taxon>
        <taxon>Stramenopiles</taxon>
        <taxon>Oomycota</taxon>
        <taxon>Peronosporomycetes</taxon>
        <taxon>Peronosporales</taxon>
        <taxon>Peronosporaceae</taxon>
        <taxon>Phytophthora</taxon>
    </lineage>
</organism>
<name>A0A8J5M0X6_9STRA</name>
<feature type="transmembrane region" description="Helical" evidence="1">
    <location>
        <begin position="46"/>
        <end position="64"/>
    </location>
</feature>
<comment type="caution">
    <text evidence="2">The sequence shown here is derived from an EMBL/GenBank/DDBJ whole genome shotgun (WGS) entry which is preliminary data.</text>
</comment>
<evidence type="ECO:0000313" key="2">
    <source>
        <dbReference type="EMBL" id="KAG6951308.1"/>
    </source>
</evidence>
<keyword evidence="3" id="KW-1185">Reference proteome</keyword>
<gene>
    <name evidence="2" type="ORF">JG688_00013779</name>
</gene>
<reference evidence="2" key="1">
    <citation type="submission" date="2021-01" db="EMBL/GenBank/DDBJ databases">
        <title>Phytophthora aleatoria, a newly-described species from Pinus radiata is distinct from Phytophthora cactorum isolates based on comparative genomics.</title>
        <authorList>
            <person name="Mcdougal R."/>
            <person name="Panda P."/>
            <person name="Williams N."/>
            <person name="Studholme D.J."/>
        </authorList>
    </citation>
    <scope>NUCLEOTIDE SEQUENCE</scope>
    <source>
        <strain evidence="2">NZFS 4037</strain>
    </source>
</reference>
<evidence type="ECO:0000256" key="1">
    <source>
        <dbReference type="SAM" id="Phobius"/>
    </source>
</evidence>